<dbReference type="OrthoDB" id="6751220at2759"/>
<dbReference type="EMBL" id="OV121132">
    <property type="protein sequence ID" value="CAH0547171.1"/>
    <property type="molecule type" value="Genomic_DNA"/>
</dbReference>
<feature type="compositionally biased region" description="Low complexity" evidence="1">
    <location>
        <begin position="17"/>
        <end position="36"/>
    </location>
</feature>
<evidence type="ECO:0000256" key="1">
    <source>
        <dbReference type="SAM" id="MobiDB-lite"/>
    </source>
</evidence>
<sequence length="122" mass="14017">MSRRTRLIMESALSTKNGNNNKKFLPENNNVNLLPPGRQNTESEITKEPPITYDKANNIDRFIENEGVKSQFDEAIKNGLRTPSPLTHPCGFPAEKRNALLKNLDQVIPNNRREFWLNMPTR</sequence>
<protein>
    <submittedName>
        <fullName evidence="2">Uncharacterized protein</fullName>
    </submittedName>
</protein>
<reference evidence="2" key="1">
    <citation type="submission" date="2021-12" db="EMBL/GenBank/DDBJ databases">
        <authorList>
            <person name="King R."/>
        </authorList>
    </citation>
    <scope>NUCLEOTIDE SEQUENCE</scope>
</reference>
<feature type="region of interest" description="Disordered" evidence="1">
    <location>
        <begin position="16"/>
        <end position="49"/>
    </location>
</feature>
<organism evidence="2 3">
    <name type="scientific">Brassicogethes aeneus</name>
    <name type="common">Rape pollen beetle</name>
    <name type="synonym">Meligethes aeneus</name>
    <dbReference type="NCBI Taxonomy" id="1431903"/>
    <lineage>
        <taxon>Eukaryota</taxon>
        <taxon>Metazoa</taxon>
        <taxon>Ecdysozoa</taxon>
        <taxon>Arthropoda</taxon>
        <taxon>Hexapoda</taxon>
        <taxon>Insecta</taxon>
        <taxon>Pterygota</taxon>
        <taxon>Neoptera</taxon>
        <taxon>Endopterygota</taxon>
        <taxon>Coleoptera</taxon>
        <taxon>Polyphaga</taxon>
        <taxon>Cucujiformia</taxon>
        <taxon>Nitidulidae</taxon>
        <taxon>Meligethinae</taxon>
        <taxon>Brassicogethes</taxon>
    </lineage>
</organism>
<dbReference type="Proteomes" id="UP001154078">
    <property type="component" value="Chromosome 1"/>
</dbReference>
<proteinExistence type="predicted"/>
<gene>
    <name evidence="2" type="ORF">MELIAE_LOCUS1209</name>
</gene>
<evidence type="ECO:0000313" key="3">
    <source>
        <dbReference type="Proteomes" id="UP001154078"/>
    </source>
</evidence>
<dbReference type="AlphaFoldDB" id="A0A9P0ATS0"/>
<keyword evidence="3" id="KW-1185">Reference proteome</keyword>
<evidence type="ECO:0000313" key="2">
    <source>
        <dbReference type="EMBL" id="CAH0547171.1"/>
    </source>
</evidence>
<name>A0A9P0ATS0_BRAAE</name>
<accession>A0A9P0ATS0</accession>